<sequence length="308" mass="35531">MLPLLLLLLLLLMSCHVVYSQYQFFIFFSCSYDYSGYGQSSGKPSEQNTYADIEAAYKCLVEMYGAKEEDIILYGQSVGSGPTTDLATRLPNLRAVILHSPILSGLRVMYPVKRTYWFDIYKNIDKIPLVRCPVLVIHGTADNVVDCSHGKQLWEHCIQKYEPLWIKGGSHCDLELYPEYIKHLRKFIVVIERPPYKKTGSEPVPDQLDRPRSSTDFREKPRLSMDLRETLRRSFDFKEKPRISTDHKEKSRADKKDKSRKSIDRSEKACNGAEIPERARNSIDRFGEMVRSVGLCHIDCFRPKATHA</sequence>
<proteinExistence type="predicted"/>
<feature type="compositionally biased region" description="Basic and acidic residues" evidence="1">
    <location>
        <begin position="207"/>
        <end position="221"/>
    </location>
</feature>
<dbReference type="InterPro" id="IPR022742">
    <property type="entry name" value="Hydrolase_4"/>
</dbReference>
<dbReference type="Gene3D" id="3.40.50.1820">
    <property type="entry name" value="alpha/beta hydrolase"/>
    <property type="match status" value="1"/>
</dbReference>
<keyword evidence="2" id="KW-0732">Signal</keyword>
<name>A0A0L9U1K8_PHAAN</name>
<gene>
    <name evidence="4" type="ORF">LR48_Vigan03g003200</name>
</gene>
<dbReference type="PANTHER" id="PTHR12277:SF191">
    <property type="entry name" value="ALPHA_BETA-HYDROLASES SUPERFAMILY PROTEIN"/>
    <property type="match status" value="1"/>
</dbReference>
<evidence type="ECO:0000313" key="4">
    <source>
        <dbReference type="EMBL" id="KOM36651.1"/>
    </source>
</evidence>
<dbReference type="PANTHER" id="PTHR12277">
    <property type="entry name" value="ALPHA/BETA HYDROLASE DOMAIN-CONTAINING PROTEIN"/>
    <property type="match status" value="1"/>
</dbReference>
<evidence type="ECO:0000259" key="3">
    <source>
        <dbReference type="Pfam" id="PF12146"/>
    </source>
</evidence>
<dbReference type="Pfam" id="PF12146">
    <property type="entry name" value="Hydrolase_4"/>
    <property type="match status" value="1"/>
</dbReference>
<feature type="region of interest" description="Disordered" evidence="1">
    <location>
        <begin position="198"/>
        <end position="221"/>
    </location>
</feature>
<reference evidence="5" key="1">
    <citation type="journal article" date="2015" name="Proc. Natl. Acad. Sci. U.S.A.">
        <title>Genome sequencing of adzuki bean (Vigna angularis) provides insight into high starch and low fat accumulation and domestication.</title>
        <authorList>
            <person name="Yang K."/>
            <person name="Tian Z."/>
            <person name="Chen C."/>
            <person name="Luo L."/>
            <person name="Zhao B."/>
            <person name="Wang Z."/>
            <person name="Yu L."/>
            <person name="Li Y."/>
            <person name="Sun Y."/>
            <person name="Li W."/>
            <person name="Chen Y."/>
            <person name="Li Y."/>
            <person name="Zhang Y."/>
            <person name="Ai D."/>
            <person name="Zhao J."/>
            <person name="Shang C."/>
            <person name="Ma Y."/>
            <person name="Wu B."/>
            <person name="Wang M."/>
            <person name="Gao L."/>
            <person name="Sun D."/>
            <person name="Zhang P."/>
            <person name="Guo F."/>
            <person name="Wang W."/>
            <person name="Li Y."/>
            <person name="Wang J."/>
            <person name="Varshney R.K."/>
            <person name="Wang J."/>
            <person name="Ling H.Q."/>
            <person name="Wan P."/>
        </authorList>
    </citation>
    <scope>NUCLEOTIDE SEQUENCE</scope>
    <source>
        <strain evidence="5">cv. Jingnong 6</strain>
    </source>
</reference>
<dbReference type="AlphaFoldDB" id="A0A0L9U1K8"/>
<evidence type="ECO:0000256" key="1">
    <source>
        <dbReference type="SAM" id="MobiDB-lite"/>
    </source>
</evidence>
<organism evidence="4 5">
    <name type="scientific">Phaseolus angularis</name>
    <name type="common">Azuki bean</name>
    <name type="synonym">Vigna angularis</name>
    <dbReference type="NCBI Taxonomy" id="3914"/>
    <lineage>
        <taxon>Eukaryota</taxon>
        <taxon>Viridiplantae</taxon>
        <taxon>Streptophyta</taxon>
        <taxon>Embryophyta</taxon>
        <taxon>Tracheophyta</taxon>
        <taxon>Spermatophyta</taxon>
        <taxon>Magnoliopsida</taxon>
        <taxon>eudicotyledons</taxon>
        <taxon>Gunneridae</taxon>
        <taxon>Pentapetalae</taxon>
        <taxon>rosids</taxon>
        <taxon>fabids</taxon>
        <taxon>Fabales</taxon>
        <taxon>Fabaceae</taxon>
        <taxon>Papilionoideae</taxon>
        <taxon>50 kb inversion clade</taxon>
        <taxon>NPAAA clade</taxon>
        <taxon>indigoferoid/millettioid clade</taxon>
        <taxon>Phaseoleae</taxon>
        <taxon>Vigna</taxon>
    </lineage>
</organism>
<dbReference type="EMBL" id="CM003373">
    <property type="protein sequence ID" value="KOM36651.1"/>
    <property type="molecule type" value="Genomic_DNA"/>
</dbReference>
<dbReference type="Proteomes" id="UP000053144">
    <property type="component" value="Chromosome 3"/>
</dbReference>
<feature type="domain" description="Serine aminopeptidase S33" evidence="3">
    <location>
        <begin position="30"/>
        <end position="105"/>
    </location>
</feature>
<evidence type="ECO:0000313" key="5">
    <source>
        <dbReference type="Proteomes" id="UP000053144"/>
    </source>
</evidence>
<dbReference type="SUPFAM" id="SSF53474">
    <property type="entry name" value="alpha/beta-Hydrolases"/>
    <property type="match status" value="1"/>
</dbReference>
<protein>
    <recommendedName>
        <fullName evidence="3">Serine aminopeptidase S33 domain-containing protein</fullName>
    </recommendedName>
</protein>
<evidence type="ECO:0000256" key="2">
    <source>
        <dbReference type="SAM" id="SignalP"/>
    </source>
</evidence>
<feature type="signal peptide" evidence="2">
    <location>
        <begin position="1"/>
        <end position="20"/>
    </location>
</feature>
<feature type="compositionally biased region" description="Basic and acidic residues" evidence="1">
    <location>
        <begin position="238"/>
        <end position="268"/>
    </location>
</feature>
<feature type="region of interest" description="Disordered" evidence="1">
    <location>
        <begin position="238"/>
        <end position="276"/>
    </location>
</feature>
<dbReference type="Gramene" id="KOM36651">
    <property type="protein sequence ID" value="KOM36651"/>
    <property type="gene ID" value="LR48_Vigan03g003200"/>
</dbReference>
<feature type="chain" id="PRO_5005595294" description="Serine aminopeptidase S33 domain-containing protein" evidence="2">
    <location>
        <begin position="21"/>
        <end position="308"/>
    </location>
</feature>
<accession>A0A0L9U1K8</accession>
<dbReference type="OMA" id="TGNHCDL"/>
<dbReference type="InterPro" id="IPR029058">
    <property type="entry name" value="AB_hydrolase_fold"/>
</dbReference>